<evidence type="ECO:0008006" key="8">
    <source>
        <dbReference type="Google" id="ProtNLM"/>
    </source>
</evidence>
<dbReference type="PROSITE" id="PS51078">
    <property type="entry name" value="ICLR_ED"/>
    <property type="match status" value="1"/>
</dbReference>
<keyword evidence="7" id="KW-1185">Reference proteome</keyword>
<dbReference type="GO" id="GO:0045892">
    <property type="term" value="P:negative regulation of DNA-templated transcription"/>
    <property type="evidence" value="ECO:0007669"/>
    <property type="project" value="TreeGrafter"/>
</dbReference>
<dbReference type="EMBL" id="CADILH010000006">
    <property type="protein sequence ID" value="CAB3934656.1"/>
    <property type="molecule type" value="Genomic_DNA"/>
</dbReference>
<keyword evidence="2" id="KW-0238">DNA-binding</keyword>
<name>A0A6S7FG66_9BURK</name>
<reference evidence="6 7" key="1">
    <citation type="submission" date="2020-04" db="EMBL/GenBank/DDBJ databases">
        <authorList>
            <person name="De Canck E."/>
        </authorList>
    </citation>
    <scope>NUCLEOTIDE SEQUENCE [LARGE SCALE GENOMIC DNA]</scope>
    <source>
        <strain evidence="6 7">LMG 6000</strain>
    </source>
</reference>
<evidence type="ECO:0000259" key="5">
    <source>
        <dbReference type="PROSITE" id="PS51078"/>
    </source>
</evidence>
<feature type="domain" description="HTH iclR-type" evidence="4">
    <location>
        <begin position="32"/>
        <end position="93"/>
    </location>
</feature>
<dbReference type="InterPro" id="IPR036390">
    <property type="entry name" value="WH_DNA-bd_sf"/>
</dbReference>
<gene>
    <name evidence="6" type="ORF">LMG6000_03893</name>
</gene>
<evidence type="ECO:0000256" key="2">
    <source>
        <dbReference type="ARBA" id="ARBA00023125"/>
    </source>
</evidence>
<proteinExistence type="predicted"/>
<dbReference type="InterPro" id="IPR029016">
    <property type="entry name" value="GAF-like_dom_sf"/>
</dbReference>
<dbReference type="InterPro" id="IPR014757">
    <property type="entry name" value="Tscrpt_reg_IclR_C"/>
</dbReference>
<evidence type="ECO:0000313" key="6">
    <source>
        <dbReference type="EMBL" id="CAB3934656.1"/>
    </source>
</evidence>
<dbReference type="InterPro" id="IPR005471">
    <property type="entry name" value="Tscrpt_reg_IclR_N"/>
</dbReference>
<dbReference type="PROSITE" id="PS51077">
    <property type="entry name" value="HTH_ICLR"/>
    <property type="match status" value="1"/>
</dbReference>
<evidence type="ECO:0000313" key="7">
    <source>
        <dbReference type="Proteomes" id="UP000494183"/>
    </source>
</evidence>
<dbReference type="PANTHER" id="PTHR30136">
    <property type="entry name" value="HELIX-TURN-HELIX TRANSCRIPTIONAL REGULATOR, ICLR FAMILY"/>
    <property type="match status" value="1"/>
</dbReference>
<dbReference type="GO" id="GO:0003700">
    <property type="term" value="F:DNA-binding transcription factor activity"/>
    <property type="evidence" value="ECO:0007669"/>
    <property type="project" value="TreeGrafter"/>
</dbReference>
<feature type="domain" description="IclR-ED" evidence="5">
    <location>
        <begin position="94"/>
        <end position="277"/>
    </location>
</feature>
<dbReference type="SMART" id="SM00346">
    <property type="entry name" value="HTH_ICLR"/>
    <property type="match status" value="1"/>
</dbReference>
<dbReference type="SUPFAM" id="SSF46785">
    <property type="entry name" value="Winged helix' DNA-binding domain"/>
    <property type="match status" value="1"/>
</dbReference>
<dbReference type="Pfam" id="PF01614">
    <property type="entry name" value="IclR_C"/>
    <property type="match status" value="1"/>
</dbReference>
<dbReference type="Proteomes" id="UP000494183">
    <property type="component" value="Unassembled WGS sequence"/>
</dbReference>
<evidence type="ECO:0000259" key="4">
    <source>
        <dbReference type="PROSITE" id="PS51077"/>
    </source>
</evidence>
<dbReference type="Pfam" id="PF09339">
    <property type="entry name" value="HTH_IclR"/>
    <property type="match status" value="1"/>
</dbReference>
<sequence>MFNDACGSPRTRVIRCARSRVVPALFPTTTAMSTLKRALAILDLFSLETPVLSAEEIISRLSYSAPTGYRYIRDLTDLGYLLRVTGEGYKLGPRIIELDHLIIDGDPVLGVARPIMREVVDQVGGDVLLSVIHGLRILNIHHERGPDELGIPHGRGRAHPLFRGATAKTIVAFLPRKDQRRLYDAHADEIRDLGLGGTQAEFTGYLDRIRVQGFYLGVGEISPERAGIAVPVFQEDRRVFGALTVTFLATRLNTIAQDKTASLLQSAARRIESLALATRMKELAPAP</sequence>
<keyword evidence="1" id="KW-0805">Transcription regulation</keyword>
<dbReference type="InterPro" id="IPR050707">
    <property type="entry name" value="HTH_MetabolicPath_Reg"/>
</dbReference>
<dbReference type="PANTHER" id="PTHR30136:SF24">
    <property type="entry name" value="HTH-TYPE TRANSCRIPTIONAL REPRESSOR ALLR"/>
    <property type="match status" value="1"/>
</dbReference>
<evidence type="ECO:0000256" key="3">
    <source>
        <dbReference type="ARBA" id="ARBA00023163"/>
    </source>
</evidence>
<dbReference type="Gene3D" id="1.10.10.10">
    <property type="entry name" value="Winged helix-like DNA-binding domain superfamily/Winged helix DNA-binding domain"/>
    <property type="match status" value="1"/>
</dbReference>
<dbReference type="AlphaFoldDB" id="A0A6S7FG66"/>
<dbReference type="Gene3D" id="3.30.450.40">
    <property type="match status" value="1"/>
</dbReference>
<protein>
    <recommendedName>
        <fullName evidence="8">HTH-type transcriptional regulator KipR</fullName>
    </recommendedName>
</protein>
<dbReference type="InterPro" id="IPR036388">
    <property type="entry name" value="WH-like_DNA-bd_sf"/>
</dbReference>
<dbReference type="SUPFAM" id="SSF55781">
    <property type="entry name" value="GAF domain-like"/>
    <property type="match status" value="1"/>
</dbReference>
<keyword evidence="3" id="KW-0804">Transcription</keyword>
<accession>A0A6S7FG66</accession>
<evidence type="ECO:0000256" key="1">
    <source>
        <dbReference type="ARBA" id="ARBA00023015"/>
    </source>
</evidence>
<organism evidence="6 7">
    <name type="scientific">Achromobacter insolitus</name>
    <dbReference type="NCBI Taxonomy" id="217204"/>
    <lineage>
        <taxon>Bacteria</taxon>
        <taxon>Pseudomonadati</taxon>
        <taxon>Pseudomonadota</taxon>
        <taxon>Betaproteobacteria</taxon>
        <taxon>Burkholderiales</taxon>
        <taxon>Alcaligenaceae</taxon>
        <taxon>Achromobacter</taxon>
    </lineage>
</organism>
<dbReference type="GO" id="GO:0003677">
    <property type="term" value="F:DNA binding"/>
    <property type="evidence" value="ECO:0007669"/>
    <property type="project" value="UniProtKB-KW"/>
</dbReference>